<dbReference type="InterPro" id="IPR025566">
    <property type="entry name" value="DUF4331"/>
</dbReference>
<name>A0ABV0JET9_9CYAN</name>
<evidence type="ECO:0000313" key="4">
    <source>
        <dbReference type="Proteomes" id="UP001464891"/>
    </source>
</evidence>
<evidence type="ECO:0000313" key="3">
    <source>
        <dbReference type="EMBL" id="MEP0820307.1"/>
    </source>
</evidence>
<dbReference type="EMBL" id="JAMPKM010000025">
    <property type="protein sequence ID" value="MEP0820307.1"/>
    <property type="molecule type" value="Genomic_DNA"/>
</dbReference>
<feature type="transmembrane region" description="Helical" evidence="2">
    <location>
        <begin position="30"/>
        <end position="50"/>
    </location>
</feature>
<keyword evidence="2" id="KW-0472">Membrane</keyword>
<dbReference type="Pfam" id="PF14224">
    <property type="entry name" value="DUF4331"/>
    <property type="match status" value="1"/>
</dbReference>
<feature type="compositionally biased region" description="Polar residues" evidence="1">
    <location>
        <begin position="12"/>
        <end position="22"/>
    </location>
</feature>
<keyword evidence="2" id="KW-0812">Transmembrane</keyword>
<organism evidence="3 4">
    <name type="scientific">Trichocoleus desertorum GB2-A4</name>
    <dbReference type="NCBI Taxonomy" id="2933944"/>
    <lineage>
        <taxon>Bacteria</taxon>
        <taxon>Bacillati</taxon>
        <taxon>Cyanobacteriota</taxon>
        <taxon>Cyanophyceae</taxon>
        <taxon>Leptolyngbyales</taxon>
        <taxon>Trichocoleusaceae</taxon>
        <taxon>Trichocoleus</taxon>
    </lineage>
</organism>
<feature type="region of interest" description="Disordered" evidence="1">
    <location>
        <begin position="1"/>
        <end position="22"/>
    </location>
</feature>
<gene>
    <name evidence="3" type="ORF">NC998_24720</name>
</gene>
<evidence type="ECO:0000256" key="1">
    <source>
        <dbReference type="SAM" id="MobiDB-lite"/>
    </source>
</evidence>
<dbReference type="RefSeq" id="WP_190442478.1">
    <property type="nucleotide sequence ID" value="NZ_JAMPKM010000025.1"/>
</dbReference>
<reference evidence="3 4" key="1">
    <citation type="submission" date="2022-04" db="EMBL/GenBank/DDBJ databases">
        <title>Positive selection, recombination, and allopatry shape intraspecific diversity of widespread and dominant cyanobacteria.</title>
        <authorList>
            <person name="Wei J."/>
            <person name="Shu W."/>
            <person name="Hu C."/>
        </authorList>
    </citation>
    <scope>NUCLEOTIDE SEQUENCE [LARGE SCALE GENOMIC DNA]</scope>
    <source>
        <strain evidence="3 4">GB2-A4</strain>
    </source>
</reference>
<accession>A0ABV0JET9</accession>
<sequence>MPKPPTPHKASPSLNEPTTAPKTSARRWRFGLVAQLSLLVLGIALTAGLAPQYLKASDHDDGEVDTKGRNLNLTDLFVFREQDQNPNASAGDLILIMNTNPRSLARQQYYFSTKARYEFKVSRVGNNDATPTGVPDVTLRFEFDKPNAKGQQGMKLTAIRDGATLVANQQLQTTALNTAPEVSQVALGGSQVSVFAGLREDPFFFDVEQYFRVRAGALGIGPKVGFRDPSTAIDFAKGYNVNAIAVRVPIQFLQGATATTTFDVWETISAAGPNGKFTQVERLARPAINEGLVVTNDFLNALNSVGPDFEAAALAGRQPAANIAGPIVGEVKQTLLAFGNPEARANALLGAFLPDVMRIDTTGPSGYANALNAKGSPIRGRLIKDDVIDITLSVVAGQPLSDNVSYEGQPGNPAQGHKALEPTFPYLALPN</sequence>
<proteinExistence type="predicted"/>
<dbReference type="Proteomes" id="UP001464891">
    <property type="component" value="Unassembled WGS sequence"/>
</dbReference>
<keyword evidence="2" id="KW-1133">Transmembrane helix</keyword>
<keyword evidence="4" id="KW-1185">Reference proteome</keyword>
<protein>
    <submittedName>
        <fullName evidence="3">DUF4331 domain-containing protein</fullName>
    </submittedName>
</protein>
<evidence type="ECO:0000256" key="2">
    <source>
        <dbReference type="SAM" id="Phobius"/>
    </source>
</evidence>
<comment type="caution">
    <text evidence="3">The sequence shown here is derived from an EMBL/GenBank/DDBJ whole genome shotgun (WGS) entry which is preliminary data.</text>
</comment>